<comment type="caution">
    <text evidence="6">The sequence shown here is derived from an EMBL/GenBank/DDBJ whole genome shotgun (WGS) entry which is preliminary data.</text>
</comment>
<dbReference type="InterPro" id="IPR013094">
    <property type="entry name" value="AB_hydrolase_3"/>
</dbReference>
<evidence type="ECO:0000256" key="2">
    <source>
        <dbReference type="ARBA" id="ARBA00022801"/>
    </source>
</evidence>
<dbReference type="PANTHER" id="PTHR48081">
    <property type="entry name" value="AB HYDROLASE SUPERFAMILY PROTEIN C4A8.06C"/>
    <property type="match status" value="1"/>
</dbReference>
<evidence type="ECO:0000313" key="7">
    <source>
        <dbReference type="Proteomes" id="UP000553632"/>
    </source>
</evidence>
<feature type="non-terminal residue" evidence="6">
    <location>
        <position position="1037"/>
    </location>
</feature>
<evidence type="ECO:0000256" key="4">
    <source>
        <dbReference type="SAM" id="MobiDB-lite"/>
    </source>
</evidence>
<feature type="compositionally biased region" description="Low complexity" evidence="4">
    <location>
        <begin position="1"/>
        <end position="20"/>
    </location>
</feature>
<feature type="active site" evidence="3">
    <location>
        <position position="794"/>
    </location>
</feature>
<sequence length="1037" mass="113914">MPSQVSTSVPSVSSTDYDYSMSKRAAVKPAGRDSYDEWNIGDDPEFINAPDGRANKVRKSILAPWWLDDKRGSKAFGDISDVESDSDSEPATSLPPIHKRYRSRTELQYHVVPSSSFRQTWRAIKCPFGVIGAGFAGLIAPPKRRTWNRSFSASVRIIRSAGKNFPRNPSMMQTICDVSLPGTGKAGVTRWKTTVGRCKIEWYWPSSRTATLKRQVSFKGPGNLHDNSDWLHALRDPASPVILYFHGGAFVLCTPGSVAYRPFITKCAYDSDSFVCALNYSRPPETGLKEIIEEGIISYSYLINSLEIPPERVVIMGDSAGASLALSVLLQIRDRGRDPLPGGLVLLSPWADLSLTEDQLWCDNAYYDYLPVELIAKFAKLCADASGLSMDDPLASPGLALSLDLKVPVYCTYGEVEILRSSAERLCRRLKLENSKPVEVEMIVDMPHDCYMLCDSKQKTVLEACDVLVEKIRAMNGCSIDAPRKGSTEVGYFVIRLASCLCSSVMLTVSSFTSSSNSSSSTAPPGAFDSIIDVTKFLQEELTGHQTDDLSEEEEQEDGFFTNLQPSRGSSGRCRSQSGLQYHAVEPRSFRQNLRSAGLILDLLGATMVGPVAKPKRAAWNRKLATFVRVGRVTARDFPRKYKLIQKTSDVWAPGVGKKGVCCWRPGRPEHIRLQWYWPACLTPSLKTRKDFEGFGSIEESAAWYRALQEDQTSPVILYFHGGSFVMCTPHCLAYKPWITELARATGCFLCALDYDRPPETGLATITEQGVQAYTYLVDDMGISPKRVVISGDSAGGNIALSVALAIRDRHLPLAGGLALLSPWADLSLTEEQLLSDNAFYDFLPIELIYKFANFCADASGEPTTSPIVSPALAASLDLGIPIYCTFGEVEVLRFSIQDFCKRFLRENSNPVTVHMIMDMPHDCCTLLETGQRTIKEAIAVLAGRIRDMASESSLYNGMALHDGVEPSAARLTSSPPPGVVDPAKYVCEEDRKFLDTLGRQLLIATLFSTTGGIALGSKLCRRGALRGASKAAVYAG</sequence>
<dbReference type="AlphaFoldDB" id="A0A7J6UMR8"/>
<feature type="compositionally biased region" description="Acidic residues" evidence="4">
    <location>
        <begin position="549"/>
        <end position="558"/>
    </location>
</feature>
<dbReference type="PANTHER" id="PTHR48081:SF8">
    <property type="entry name" value="ALPHA_BETA HYDROLASE FOLD-3 DOMAIN-CONTAINING PROTEIN-RELATED"/>
    <property type="match status" value="1"/>
</dbReference>
<evidence type="ECO:0000313" key="6">
    <source>
        <dbReference type="EMBL" id="KAF4758533.1"/>
    </source>
</evidence>
<dbReference type="Proteomes" id="UP000553632">
    <property type="component" value="Unassembled WGS sequence"/>
</dbReference>
<keyword evidence="2" id="KW-0378">Hydrolase</keyword>
<dbReference type="InterPro" id="IPR050300">
    <property type="entry name" value="GDXG_lipolytic_enzyme"/>
</dbReference>
<evidence type="ECO:0000256" key="3">
    <source>
        <dbReference type="PROSITE-ProRule" id="PRU10038"/>
    </source>
</evidence>
<comment type="similarity">
    <text evidence="1">Belongs to the 'GDXG' lipolytic enzyme family.</text>
</comment>
<organism evidence="6 7">
    <name type="scientific">Perkinsus olseni</name>
    <name type="common">Perkinsus atlanticus</name>
    <dbReference type="NCBI Taxonomy" id="32597"/>
    <lineage>
        <taxon>Eukaryota</taxon>
        <taxon>Sar</taxon>
        <taxon>Alveolata</taxon>
        <taxon>Perkinsozoa</taxon>
        <taxon>Perkinsea</taxon>
        <taxon>Perkinsida</taxon>
        <taxon>Perkinsidae</taxon>
        <taxon>Perkinsus</taxon>
    </lineage>
</organism>
<dbReference type="PROSITE" id="PS01174">
    <property type="entry name" value="LIPASE_GDXG_SER"/>
    <property type="match status" value="1"/>
</dbReference>
<feature type="domain" description="Alpha/beta hydrolase fold-3" evidence="5">
    <location>
        <begin position="242"/>
        <end position="451"/>
    </location>
</feature>
<dbReference type="GO" id="GO:0016787">
    <property type="term" value="F:hydrolase activity"/>
    <property type="evidence" value="ECO:0007669"/>
    <property type="project" value="UniProtKB-KW"/>
</dbReference>
<feature type="region of interest" description="Disordered" evidence="4">
    <location>
        <begin position="544"/>
        <end position="575"/>
    </location>
</feature>
<dbReference type="Pfam" id="PF07859">
    <property type="entry name" value="Abhydrolase_3"/>
    <property type="match status" value="2"/>
</dbReference>
<dbReference type="InterPro" id="IPR033140">
    <property type="entry name" value="Lipase_GDXG_put_SER_AS"/>
</dbReference>
<accession>A0A7J6UMR8</accession>
<name>A0A7J6UMR8_PEROL</name>
<reference evidence="6 7" key="1">
    <citation type="submission" date="2020-04" db="EMBL/GenBank/DDBJ databases">
        <title>Perkinsus olseni comparative genomics.</title>
        <authorList>
            <person name="Bogema D.R."/>
        </authorList>
    </citation>
    <scope>NUCLEOTIDE SEQUENCE [LARGE SCALE GENOMIC DNA]</scope>
    <source>
        <strain evidence="6 7">ATCC PRA-207</strain>
    </source>
</reference>
<proteinExistence type="inferred from homology"/>
<gene>
    <name evidence="6" type="ORF">FOZ63_029514</name>
</gene>
<keyword evidence="7" id="KW-1185">Reference proteome</keyword>
<dbReference type="SUPFAM" id="SSF53474">
    <property type="entry name" value="alpha/beta-Hydrolases"/>
    <property type="match status" value="2"/>
</dbReference>
<evidence type="ECO:0000259" key="5">
    <source>
        <dbReference type="Pfam" id="PF07859"/>
    </source>
</evidence>
<dbReference type="Gene3D" id="3.40.50.1820">
    <property type="entry name" value="alpha/beta hydrolase"/>
    <property type="match status" value="2"/>
</dbReference>
<protein>
    <recommendedName>
        <fullName evidence="5">Alpha/beta hydrolase fold-3 domain-containing protein</fullName>
    </recommendedName>
</protein>
<evidence type="ECO:0000256" key="1">
    <source>
        <dbReference type="ARBA" id="ARBA00010515"/>
    </source>
</evidence>
<dbReference type="EMBL" id="JABANO010001308">
    <property type="protein sequence ID" value="KAF4758533.1"/>
    <property type="molecule type" value="Genomic_DNA"/>
</dbReference>
<feature type="region of interest" description="Disordered" evidence="4">
    <location>
        <begin position="1"/>
        <end position="51"/>
    </location>
</feature>
<feature type="region of interest" description="Disordered" evidence="4">
    <location>
        <begin position="78"/>
        <end position="97"/>
    </location>
</feature>
<dbReference type="InterPro" id="IPR029058">
    <property type="entry name" value="AB_hydrolase_fold"/>
</dbReference>
<feature type="domain" description="Alpha/beta hydrolase fold-3" evidence="5">
    <location>
        <begin position="717"/>
        <end position="924"/>
    </location>
</feature>